<feature type="transmembrane region" description="Helical" evidence="12">
    <location>
        <begin position="98"/>
        <end position="120"/>
    </location>
</feature>
<keyword evidence="10 11" id="KW-0539">Nucleus</keyword>
<sequence length="391" mass="44810">MFKCLSLEGNEVLESNVNETISDLIPSEDALVLILDLSPGRWYLGVAPKPEEPEKRIYLHNFFTVLANFLKFYGYMSVRNKSLIIVANNHSSYHFTHILLFTPIYSYLLNSLLFSFKILYEGIVYNDWTDSCFGGDNSNSVDTNLKLMWNKIIDFINEGLSYPDSDTQLTSAISMGFLCINYSVYINFSFINLNRIKCTNEGFGRKIIIFDISNSENYKSQYIGLMNIAYSALSQNITINTFALGQPSRILEQLSAITNAKYLLVSKLLNFDLNFNHINQYLTQLITVLILFIILFWYLPSEGMSEMLSTNLSFDFGNVGICYCHYKSVDVTYLCPCCFAGNFYSLIRFIVYCSEIDDKGKYRIICMVCGSRLTRKLIKQKLSSEADFSKI</sequence>
<evidence type="ECO:0000256" key="8">
    <source>
        <dbReference type="ARBA" id="ARBA00023163"/>
    </source>
</evidence>
<keyword evidence="8 11" id="KW-0804">Transcription</keyword>
<evidence type="ECO:0000256" key="10">
    <source>
        <dbReference type="ARBA" id="ARBA00023242"/>
    </source>
</evidence>
<evidence type="ECO:0000256" key="3">
    <source>
        <dbReference type="ARBA" id="ARBA00022723"/>
    </source>
</evidence>
<dbReference type="GO" id="GO:0006289">
    <property type="term" value="P:nucleotide-excision repair"/>
    <property type="evidence" value="ECO:0007669"/>
    <property type="project" value="UniProtKB-UniRule"/>
</dbReference>
<dbReference type="GO" id="GO:0008270">
    <property type="term" value="F:zinc ion binding"/>
    <property type="evidence" value="ECO:0007669"/>
    <property type="project" value="UniProtKB-KW"/>
</dbReference>
<dbReference type="eggNOG" id="KOG2487">
    <property type="taxonomic scope" value="Eukaryota"/>
</dbReference>
<keyword evidence="12" id="KW-1133">Transmembrane helix</keyword>
<evidence type="ECO:0000256" key="5">
    <source>
        <dbReference type="ARBA" id="ARBA00022771"/>
    </source>
</evidence>
<dbReference type="PANTHER" id="PTHR12831">
    <property type="entry name" value="TRANSCRIPTION INITIATION FACTOR IIH TFIIH , POLYPEPTIDE 3-RELATED"/>
    <property type="match status" value="1"/>
</dbReference>
<evidence type="ECO:0000256" key="6">
    <source>
        <dbReference type="ARBA" id="ARBA00022833"/>
    </source>
</evidence>
<evidence type="ECO:0000256" key="2">
    <source>
        <dbReference type="ARBA" id="ARBA00005273"/>
    </source>
</evidence>
<keyword evidence="9 11" id="KW-0234">DNA repair</keyword>
<keyword evidence="5 11" id="KW-0863">Zinc-finger</keyword>
<dbReference type="GeneID" id="3862930"/>
<dbReference type="InParanoid" id="Q4U8M4"/>
<dbReference type="RefSeq" id="XP_953454.1">
    <property type="nucleotide sequence ID" value="XM_948361.1"/>
</dbReference>
<dbReference type="GO" id="GO:0000439">
    <property type="term" value="C:transcription factor TFIIH core complex"/>
    <property type="evidence" value="ECO:0007669"/>
    <property type="project" value="UniProtKB-UniRule"/>
</dbReference>
<organism evidence="13 14">
    <name type="scientific">Theileria annulata</name>
    <dbReference type="NCBI Taxonomy" id="5874"/>
    <lineage>
        <taxon>Eukaryota</taxon>
        <taxon>Sar</taxon>
        <taxon>Alveolata</taxon>
        <taxon>Apicomplexa</taxon>
        <taxon>Aconoidasida</taxon>
        <taxon>Piroplasmida</taxon>
        <taxon>Theileriidae</taxon>
        <taxon>Theileria</taxon>
    </lineage>
</organism>
<comment type="subcellular location">
    <subcellularLocation>
        <location evidence="1 11">Nucleus</location>
    </subcellularLocation>
</comment>
<keyword evidence="14" id="KW-1185">Reference proteome</keyword>
<evidence type="ECO:0000256" key="11">
    <source>
        <dbReference type="RuleBase" id="RU368090"/>
    </source>
</evidence>
<evidence type="ECO:0000256" key="4">
    <source>
        <dbReference type="ARBA" id="ARBA00022763"/>
    </source>
</evidence>
<protein>
    <submittedName>
        <fullName evidence="13">Uncharacterized protein</fullName>
    </submittedName>
</protein>
<dbReference type="FunCoup" id="Q4U8M4">
    <property type="interactions" value="530"/>
</dbReference>
<dbReference type="KEGG" id="tan:TA11370"/>
<proteinExistence type="inferred from homology"/>
<keyword evidence="7 11" id="KW-0805">Transcription regulation</keyword>
<evidence type="ECO:0000313" key="14">
    <source>
        <dbReference type="Proteomes" id="UP000001950"/>
    </source>
</evidence>
<dbReference type="AlphaFoldDB" id="Q4U8M4"/>
<dbReference type="GO" id="GO:0006355">
    <property type="term" value="P:regulation of DNA-templated transcription"/>
    <property type="evidence" value="ECO:0007669"/>
    <property type="project" value="InterPro"/>
</dbReference>
<dbReference type="EMBL" id="CR940353">
    <property type="protein sequence ID" value="CAI76829.1"/>
    <property type="molecule type" value="Genomic_DNA"/>
</dbReference>
<feature type="transmembrane region" description="Helical" evidence="12">
    <location>
        <begin position="169"/>
        <end position="188"/>
    </location>
</feature>
<dbReference type="Gene3D" id="3.40.50.410">
    <property type="entry name" value="von Willebrand factor, type A domain"/>
    <property type="match status" value="1"/>
</dbReference>
<dbReference type="InterPro" id="IPR004600">
    <property type="entry name" value="TFIIH_Tfb4/GTF2H3"/>
</dbReference>
<dbReference type="STRING" id="5874.Q4U8M4"/>
<accession>Q4U8M4</accession>
<reference evidence="13 14" key="1">
    <citation type="journal article" date="2005" name="Science">
        <title>Genome of the host-cell transforming parasite Theileria annulata compared with T. parva.</title>
        <authorList>
            <person name="Pain A."/>
            <person name="Renauld H."/>
            <person name="Berriman M."/>
            <person name="Murphy L."/>
            <person name="Yeats C.A."/>
            <person name="Weir W."/>
            <person name="Kerhornou A."/>
            <person name="Aslett M."/>
            <person name="Bishop R."/>
            <person name="Bouchier C."/>
            <person name="Cochet M."/>
            <person name="Coulson R.M.R."/>
            <person name="Cronin A."/>
            <person name="de Villiers E.P."/>
            <person name="Fraser A."/>
            <person name="Fosker N."/>
            <person name="Gardner M."/>
            <person name="Goble A."/>
            <person name="Griffiths-Jones S."/>
            <person name="Harris D.E."/>
            <person name="Katzer F."/>
            <person name="Larke N."/>
            <person name="Lord A."/>
            <person name="Maser P."/>
            <person name="McKellar S."/>
            <person name="Mooney P."/>
            <person name="Morton F."/>
            <person name="Nene V."/>
            <person name="O'Neil S."/>
            <person name="Price C."/>
            <person name="Quail M.A."/>
            <person name="Rabbinowitsch E."/>
            <person name="Rawlings N.D."/>
            <person name="Rutter S."/>
            <person name="Saunders D."/>
            <person name="Seeger K."/>
            <person name="Shah T."/>
            <person name="Squares R."/>
            <person name="Squares S."/>
            <person name="Tivey A."/>
            <person name="Walker A.R."/>
            <person name="Woodward J."/>
            <person name="Dobbelaere D.A.E."/>
            <person name="Langsley G."/>
            <person name="Rajandream M.A."/>
            <person name="McKeever D."/>
            <person name="Shiels B."/>
            <person name="Tait A."/>
            <person name="Barrell B.G."/>
            <person name="Hall N."/>
        </authorList>
    </citation>
    <scope>NUCLEOTIDE SEQUENCE [LARGE SCALE GENOMIC DNA]</scope>
    <source>
        <strain evidence="14">Ankara</strain>
    </source>
</reference>
<dbReference type="Proteomes" id="UP000001950">
    <property type="component" value="Chromosome 4"/>
</dbReference>
<keyword evidence="4 11" id="KW-0227">DNA damage</keyword>
<evidence type="ECO:0000256" key="1">
    <source>
        <dbReference type="ARBA" id="ARBA00004123"/>
    </source>
</evidence>
<dbReference type="PANTHER" id="PTHR12831:SF0">
    <property type="entry name" value="GENERAL TRANSCRIPTION FACTOR IIH SUBUNIT 3"/>
    <property type="match status" value="1"/>
</dbReference>
<dbReference type="GO" id="GO:0005675">
    <property type="term" value="C:transcription factor TFIIH holo complex"/>
    <property type="evidence" value="ECO:0007669"/>
    <property type="project" value="UniProtKB-UniRule"/>
</dbReference>
<keyword evidence="3 11" id="KW-0479">Metal-binding</keyword>
<evidence type="ECO:0000256" key="7">
    <source>
        <dbReference type="ARBA" id="ARBA00023015"/>
    </source>
</evidence>
<feature type="transmembrane region" description="Helical" evidence="12">
    <location>
        <begin position="57"/>
        <end position="78"/>
    </location>
</feature>
<evidence type="ECO:0000256" key="12">
    <source>
        <dbReference type="SAM" id="Phobius"/>
    </source>
</evidence>
<evidence type="ECO:0000313" key="13">
    <source>
        <dbReference type="EMBL" id="CAI76829.1"/>
    </source>
</evidence>
<keyword evidence="12" id="KW-0472">Membrane</keyword>
<dbReference type="OrthoDB" id="17307at2759"/>
<dbReference type="InterPro" id="IPR036465">
    <property type="entry name" value="vWFA_dom_sf"/>
</dbReference>
<feature type="transmembrane region" description="Helical" evidence="12">
    <location>
        <begin position="281"/>
        <end position="299"/>
    </location>
</feature>
<gene>
    <name evidence="13" type="ORF">TA11370</name>
</gene>
<dbReference type="Pfam" id="PF03850">
    <property type="entry name" value="Tfb4"/>
    <property type="match status" value="1"/>
</dbReference>
<comment type="similarity">
    <text evidence="2 11">Belongs to the TFB4 family.</text>
</comment>
<keyword evidence="6 11" id="KW-0862">Zinc</keyword>
<evidence type="ECO:0000256" key="9">
    <source>
        <dbReference type="ARBA" id="ARBA00023204"/>
    </source>
</evidence>
<dbReference type="VEuPathDB" id="PiroplasmaDB:TA11370"/>
<name>Q4U8M4_THEAN</name>
<keyword evidence="12" id="KW-0812">Transmembrane</keyword>